<evidence type="ECO:0000313" key="4">
    <source>
        <dbReference type="Proteomes" id="UP000007952"/>
    </source>
</evidence>
<evidence type="ECO:0000256" key="2">
    <source>
        <dbReference type="SAM" id="SignalP"/>
    </source>
</evidence>
<feature type="compositionally biased region" description="Basic and acidic residues" evidence="1">
    <location>
        <begin position="141"/>
        <end position="156"/>
    </location>
</feature>
<feature type="compositionally biased region" description="Basic and acidic residues" evidence="1">
    <location>
        <begin position="179"/>
        <end position="188"/>
    </location>
</feature>
<feature type="chain" id="PRO_5003339429" evidence="2">
    <location>
        <begin position="19"/>
        <end position="188"/>
    </location>
</feature>
<evidence type="ECO:0000256" key="1">
    <source>
        <dbReference type="SAM" id="MobiDB-lite"/>
    </source>
</evidence>
<dbReference type="HOGENOM" id="CLU_1675920_0_0_14"/>
<name>F6FI83_MYCHI</name>
<dbReference type="Proteomes" id="UP000007952">
    <property type="component" value="Chromosome"/>
</dbReference>
<accession>F6FI83</accession>
<reference evidence="3 4" key="1">
    <citation type="journal article" date="2011" name="J. Bacteriol.">
        <title>Complete genome sequences of two hemotropic Mycoplasmas, Mycoplasma haemofelis strain Ohio2 and Mycoplasma suis strain Illinois.</title>
        <authorList>
            <person name="Messick J.B."/>
            <person name="Santos A.P."/>
            <person name="Guimaraes A.M."/>
        </authorList>
    </citation>
    <scope>NUCLEOTIDE SEQUENCE [LARGE SCALE GENOMIC DNA]</scope>
    <source>
        <strain evidence="3 4">Ohio2</strain>
    </source>
</reference>
<dbReference type="EMBL" id="CP002808">
    <property type="protein sequence ID" value="AEG72931.1"/>
    <property type="molecule type" value="Genomic_DNA"/>
</dbReference>
<protein>
    <submittedName>
        <fullName evidence="3">Uncharacterized protein</fullName>
    </submittedName>
</protein>
<feature type="compositionally biased region" description="Polar residues" evidence="1">
    <location>
        <begin position="74"/>
        <end position="91"/>
    </location>
</feature>
<feature type="compositionally biased region" description="Acidic residues" evidence="1">
    <location>
        <begin position="46"/>
        <end position="55"/>
    </location>
</feature>
<dbReference type="AlphaFoldDB" id="F6FI83"/>
<feature type="compositionally biased region" description="Basic and acidic residues" evidence="1">
    <location>
        <begin position="98"/>
        <end position="113"/>
    </location>
</feature>
<sequence length="188" mass="20694">MKLAGVKFLAGGATAASATGVGALGVYSVDWKEKPKDLVKTKSEDAPETTEEEEVTPINTTVESSEETQEQSSKPSPTTQQETQPSVSPQPVQAVAQTREDITCEVFKIDNKGKRNQNITPINWKDEKAKDGKADSTNSRFWDDVDKACKRSDPKKKPSHNGKVYVTKTGDRWSYSSGDQKDWGLNKK</sequence>
<dbReference type="BioCyc" id="MHAE859194:G1GR7-651-MONOMER"/>
<proteinExistence type="predicted"/>
<evidence type="ECO:0000313" key="3">
    <source>
        <dbReference type="EMBL" id="AEG72931.1"/>
    </source>
</evidence>
<dbReference type="KEGG" id="mhf:MHF_0659"/>
<gene>
    <name evidence="3" type="ordered locus">MHF_0659</name>
</gene>
<reference key="2">
    <citation type="submission" date="2011-05" db="EMBL/GenBank/DDBJ databases">
        <title>The Genome of Mycoplasma haemofelis Strain Ohio2, a pathogenic hemoplasma of the cat.</title>
        <authorList>
            <person name="Santos A.P."/>
            <person name="Guimaraes A.M.S."/>
            <person name="SanMiguel P.J."/>
            <person name="Martin S.W."/>
            <person name="Messick J.B."/>
        </authorList>
    </citation>
    <scope>NUCLEOTIDE SEQUENCE</scope>
    <source>
        <strain>Ohio2</strain>
    </source>
</reference>
<feature type="region of interest" description="Disordered" evidence="1">
    <location>
        <begin position="34"/>
        <end position="188"/>
    </location>
</feature>
<keyword evidence="2" id="KW-0732">Signal</keyword>
<organism evidence="3 4">
    <name type="scientific">Mycoplasma haemofelis (strain Ohio2)</name>
    <dbReference type="NCBI Taxonomy" id="859194"/>
    <lineage>
        <taxon>Bacteria</taxon>
        <taxon>Bacillati</taxon>
        <taxon>Mycoplasmatota</taxon>
        <taxon>Mollicutes</taxon>
        <taxon>Mycoplasmataceae</taxon>
        <taxon>Mycoplasma</taxon>
    </lineage>
</organism>
<feature type="signal peptide" evidence="2">
    <location>
        <begin position="1"/>
        <end position="18"/>
    </location>
</feature>
<feature type="compositionally biased region" description="Basic and acidic residues" evidence="1">
    <location>
        <begin position="124"/>
        <end position="134"/>
    </location>
</feature>
<dbReference type="STRING" id="859194.MHF_0659"/>
<feature type="compositionally biased region" description="Basic and acidic residues" evidence="1">
    <location>
        <begin position="34"/>
        <end position="45"/>
    </location>
</feature>